<evidence type="ECO:0000313" key="1">
    <source>
        <dbReference type="EMBL" id="EXG83328.1"/>
    </source>
</evidence>
<keyword evidence="2" id="KW-1185">Reference proteome</keyword>
<dbReference type="HOGENOM" id="CLU_157964_3_1_9"/>
<name>A0A010Z7T4_9BACL</name>
<sequence length="83" mass="9867">MIPIKLPKEQKDEMIKELQNFFYEERGEEIGTIASERLLDHMMHQFAPYIYNQGVRDAKAAVNEKLSQVEDELYALERPINRR</sequence>
<dbReference type="EMBL" id="JFBU01000001">
    <property type="protein sequence ID" value="EXG83328.1"/>
    <property type="molecule type" value="Genomic_DNA"/>
</dbReference>
<dbReference type="AlphaFoldDB" id="A0A010Z7T4"/>
<evidence type="ECO:0000313" key="2">
    <source>
        <dbReference type="Proteomes" id="UP000053380"/>
    </source>
</evidence>
<dbReference type="OrthoDB" id="573733at2"/>
<reference evidence="1 2" key="1">
    <citation type="submission" date="2013-07" db="EMBL/GenBank/DDBJ databases">
        <authorList>
            <consortium name="DOE Joint Genome Institute"/>
            <person name="Anderson I."/>
            <person name="Huntemann M."/>
            <person name="Han J."/>
            <person name="Chen A."/>
            <person name="Kyrpides N."/>
            <person name="Mavromatis K."/>
            <person name="Markowitz V."/>
            <person name="Palaniappan K."/>
            <person name="Ivanova N."/>
            <person name="Schaumberg A."/>
            <person name="Pati A."/>
            <person name="Liolios K."/>
            <person name="Nordberg H.P."/>
            <person name="Cantor M.N."/>
            <person name="Hua S.X."/>
            <person name="Woyke T."/>
        </authorList>
    </citation>
    <scope>NUCLEOTIDE SEQUENCE [LARGE SCALE GENOMIC DNA]</scope>
    <source>
        <strain evidence="1 2">DSM 19268</strain>
    </source>
</reference>
<proteinExistence type="predicted"/>
<accession>A0A010Z7T4</accession>
<evidence type="ECO:0008006" key="3">
    <source>
        <dbReference type="Google" id="ProtNLM"/>
    </source>
</evidence>
<dbReference type="Proteomes" id="UP000053380">
    <property type="component" value="Unassembled WGS sequence"/>
</dbReference>
<gene>
    <name evidence="1" type="ORF">SacsacDRAFT_0294</name>
</gene>
<dbReference type="RefSeq" id="WP_037282727.1">
    <property type="nucleotide sequence ID" value="NZ_KK073875.1"/>
</dbReference>
<dbReference type="Pfam" id="PF09932">
    <property type="entry name" value="DUF2164"/>
    <property type="match status" value="1"/>
</dbReference>
<comment type="caution">
    <text evidence="1">The sequence shown here is derived from an EMBL/GenBank/DDBJ whole genome shotgun (WGS) entry which is preliminary data.</text>
</comment>
<dbReference type="InterPro" id="IPR018680">
    <property type="entry name" value="DUF2164"/>
</dbReference>
<protein>
    <recommendedName>
        <fullName evidence="3">DUF2164 domain-containing protein</fullName>
    </recommendedName>
</protein>
<organism evidence="1 2">
    <name type="scientific">Saccharibacillus sacchari DSM 19268</name>
    <dbReference type="NCBI Taxonomy" id="915437"/>
    <lineage>
        <taxon>Bacteria</taxon>
        <taxon>Bacillati</taxon>
        <taxon>Bacillota</taxon>
        <taxon>Bacilli</taxon>
        <taxon>Bacillales</taxon>
        <taxon>Paenibacillaceae</taxon>
        <taxon>Saccharibacillus</taxon>
    </lineage>
</organism>